<sequence length="229" mass="25138">MSGAEAFAVLGLISSVIDIIETSRQLYDAATSAAGLHEAFRAVAIDVPLVLNILRDCKRIQEQAYRELRESKDATRIRELSESAQAVAPVMEACREDATRLRAIFDKVVPGEKASRAERYQKAAQAVMPGKKRRVEELMKDMLEKLQLLHTNQFFRMATESRARDLDGAIQRLATLPPSLPDGAAGRVDYHVAGSMNLNAGAGAQSVYSQTGGSNNRQFHAETMNFGND</sequence>
<dbReference type="Proteomes" id="UP000799767">
    <property type="component" value="Unassembled WGS sequence"/>
</dbReference>
<dbReference type="GeneID" id="54475038"/>
<feature type="region of interest" description="Disordered" evidence="1">
    <location>
        <begin position="206"/>
        <end position="229"/>
    </location>
</feature>
<dbReference type="InterPro" id="IPR031352">
    <property type="entry name" value="SesA"/>
</dbReference>
<gene>
    <name evidence="3" type="ORF">BDY17DRAFT_300299</name>
</gene>
<dbReference type="RefSeq" id="XP_033588674.1">
    <property type="nucleotide sequence ID" value="XM_033734036.1"/>
</dbReference>
<evidence type="ECO:0000313" key="3">
    <source>
        <dbReference type="EMBL" id="KAF2482104.1"/>
    </source>
</evidence>
<reference evidence="3" key="1">
    <citation type="journal article" date="2020" name="Stud. Mycol.">
        <title>101 Dothideomycetes genomes: a test case for predicting lifestyles and emergence of pathogens.</title>
        <authorList>
            <person name="Haridas S."/>
            <person name="Albert R."/>
            <person name="Binder M."/>
            <person name="Bloem J."/>
            <person name="Labutti K."/>
            <person name="Salamov A."/>
            <person name="Andreopoulos B."/>
            <person name="Baker S."/>
            <person name="Barry K."/>
            <person name="Bills G."/>
            <person name="Bluhm B."/>
            <person name="Cannon C."/>
            <person name="Castanera R."/>
            <person name="Culley D."/>
            <person name="Daum C."/>
            <person name="Ezra D."/>
            <person name="Gonzalez J."/>
            <person name="Henrissat B."/>
            <person name="Kuo A."/>
            <person name="Liang C."/>
            <person name="Lipzen A."/>
            <person name="Lutzoni F."/>
            <person name="Magnuson J."/>
            <person name="Mondo S."/>
            <person name="Nolan M."/>
            <person name="Ohm R."/>
            <person name="Pangilinan J."/>
            <person name="Park H.-J."/>
            <person name="Ramirez L."/>
            <person name="Alfaro M."/>
            <person name="Sun H."/>
            <person name="Tritt A."/>
            <person name="Yoshinaga Y."/>
            <person name="Zwiers L.-H."/>
            <person name="Turgeon B."/>
            <person name="Goodwin S."/>
            <person name="Spatafora J."/>
            <person name="Crous P."/>
            <person name="Grigoriev I."/>
        </authorList>
    </citation>
    <scope>NUCLEOTIDE SEQUENCE</scope>
    <source>
        <strain evidence="3">CBS 113389</strain>
    </source>
</reference>
<name>A0A6A6PR33_9PEZI</name>
<proteinExistence type="predicted"/>
<feature type="domain" description="NACHT-NTPase and P-loop NTPases N-terminal" evidence="2">
    <location>
        <begin position="13"/>
        <end position="149"/>
    </location>
</feature>
<dbReference type="AlphaFoldDB" id="A0A6A6PR33"/>
<dbReference type="Pfam" id="PF17107">
    <property type="entry name" value="SesA"/>
    <property type="match status" value="1"/>
</dbReference>
<accession>A0A6A6PR33</accession>
<keyword evidence="4" id="KW-1185">Reference proteome</keyword>
<protein>
    <recommendedName>
        <fullName evidence="2">NACHT-NTPase and P-loop NTPases N-terminal domain-containing protein</fullName>
    </recommendedName>
</protein>
<evidence type="ECO:0000256" key="1">
    <source>
        <dbReference type="SAM" id="MobiDB-lite"/>
    </source>
</evidence>
<organism evidence="3 4">
    <name type="scientific">Neohortaea acidophila</name>
    <dbReference type="NCBI Taxonomy" id="245834"/>
    <lineage>
        <taxon>Eukaryota</taxon>
        <taxon>Fungi</taxon>
        <taxon>Dikarya</taxon>
        <taxon>Ascomycota</taxon>
        <taxon>Pezizomycotina</taxon>
        <taxon>Dothideomycetes</taxon>
        <taxon>Dothideomycetidae</taxon>
        <taxon>Mycosphaerellales</taxon>
        <taxon>Teratosphaeriaceae</taxon>
        <taxon>Neohortaea</taxon>
    </lineage>
</organism>
<feature type="compositionally biased region" description="Polar residues" evidence="1">
    <location>
        <begin position="206"/>
        <end position="218"/>
    </location>
</feature>
<evidence type="ECO:0000313" key="4">
    <source>
        <dbReference type="Proteomes" id="UP000799767"/>
    </source>
</evidence>
<dbReference type="OrthoDB" id="674604at2759"/>
<evidence type="ECO:0000259" key="2">
    <source>
        <dbReference type="Pfam" id="PF17107"/>
    </source>
</evidence>
<dbReference type="EMBL" id="MU001637">
    <property type="protein sequence ID" value="KAF2482104.1"/>
    <property type="molecule type" value="Genomic_DNA"/>
</dbReference>